<comment type="caution">
    <text evidence="2">The sequence shown here is derived from an EMBL/GenBank/DDBJ whole genome shotgun (WGS) entry which is preliminary data.</text>
</comment>
<evidence type="ECO:0000256" key="1">
    <source>
        <dbReference type="SAM" id="MobiDB-lite"/>
    </source>
</evidence>
<dbReference type="AlphaFoldDB" id="A0A9P6N016"/>
<feature type="compositionally biased region" description="Basic and acidic residues" evidence="1">
    <location>
        <begin position="425"/>
        <end position="446"/>
    </location>
</feature>
<feature type="region of interest" description="Disordered" evidence="1">
    <location>
        <begin position="313"/>
        <end position="466"/>
    </location>
</feature>
<proteinExistence type="predicted"/>
<evidence type="ECO:0000313" key="2">
    <source>
        <dbReference type="EMBL" id="KAG0020186.1"/>
    </source>
</evidence>
<organism evidence="2 3">
    <name type="scientific">Entomortierella chlamydospora</name>
    <dbReference type="NCBI Taxonomy" id="101097"/>
    <lineage>
        <taxon>Eukaryota</taxon>
        <taxon>Fungi</taxon>
        <taxon>Fungi incertae sedis</taxon>
        <taxon>Mucoromycota</taxon>
        <taxon>Mortierellomycotina</taxon>
        <taxon>Mortierellomycetes</taxon>
        <taxon>Mortierellales</taxon>
        <taxon>Mortierellaceae</taxon>
        <taxon>Entomortierella</taxon>
    </lineage>
</organism>
<protein>
    <submittedName>
        <fullName evidence="2">Uncharacterized protein</fullName>
    </submittedName>
</protein>
<feature type="non-terminal residue" evidence="2">
    <location>
        <position position="1"/>
    </location>
</feature>
<name>A0A9P6N016_9FUNG</name>
<evidence type="ECO:0000313" key="3">
    <source>
        <dbReference type="Proteomes" id="UP000703661"/>
    </source>
</evidence>
<gene>
    <name evidence="2" type="ORF">BGZ80_004624</name>
</gene>
<feature type="compositionally biased region" description="Basic and acidic residues" evidence="1">
    <location>
        <begin position="253"/>
        <end position="265"/>
    </location>
</feature>
<feature type="compositionally biased region" description="Polar residues" evidence="1">
    <location>
        <begin position="202"/>
        <end position="220"/>
    </location>
</feature>
<feature type="compositionally biased region" description="Basic and acidic residues" evidence="1">
    <location>
        <begin position="379"/>
        <end position="403"/>
    </location>
</feature>
<dbReference type="Proteomes" id="UP000703661">
    <property type="component" value="Unassembled WGS sequence"/>
</dbReference>
<accession>A0A9P6N016</accession>
<feature type="compositionally biased region" description="Low complexity" evidence="1">
    <location>
        <begin position="176"/>
        <end position="189"/>
    </location>
</feature>
<feature type="region of interest" description="Disordered" evidence="1">
    <location>
        <begin position="253"/>
        <end position="279"/>
    </location>
</feature>
<feature type="compositionally biased region" description="Basic and acidic residues" evidence="1">
    <location>
        <begin position="335"/>
        <end position="346"/>
    </location>
</feature>
<dbReference type="EMBL" id="JAAAID010000234">
    <property type="protein sequence ID" value="KAG0020186.1"/>
    <property type="molecule type" value="Genomic_DNA"/>
</dbReference>
<feature type="compositionally biased region" description="Polar residues" evidence="1">
    <location>
        <begin position="313"/>
        <end position="324"/>
    </location>
</feature>
<reference evidence="2" key="1">
    <citation type="journal article" date="2020" name="Fungal Divers.">
        <title>Resolving the Mortierellaceae phylogeny through synthesis of multi-gene phylogenetics and phylogenomics.</title>
        <authorList>
            <person name="Vandepol N."/>
            <person name="Liber J."/>
            <person name="Desiro A."/>
            <person name="Na H."/>
            <person name="Kennedy M."/>
            <person name="Barry K."/>
            <person name="Grigoriev I.V."/>
            <person name="Miller A.N."/>
            <person name="O'Donnell K."/>
            <person name="Stajich J.E."/>
            <person name="Bonito G."/>
        </authorList>
    </citation>
    <scope>NUCLEOTIDE SEQUENCE</scope>
    <source>
        <strain evidence="2">NRRL 2769</strain>
    </source>
</reference>
<sequence length="466" mass="50665">SLSLTSGKDEGSEGPQELITQRLEDLKQTINLSPDHAFYDSFGFDYGELSASAVPSFCKSFTFLCMSDAFNAATQRRPGMSTNSHQWTIKLDSEARSIVASTLPILIQCLCNNGVDLTVEVNRALESVVDIKAAGGDGIGSGEAGMIHEVAYIQTKTQVEYRTTIVIKTETTTAAATETVTAPPDATPTGQNPLGLSHAKQQHPNKQTQKKLSPGSGSIEKTNKSKKQEGSVGSMAKNAQLPLGMDLGSVLREENYPDKGDRSHFPDSYQEPHLAKENASIVDDEERAYAQMVEVEAEDEAIAWDKMGEDTNYSVGTGDSSSSKKGPLVETDTLSLRRDEGGRDGDSEGSNGDDTSVDSDADIGTDFGADADVHTNIGHYEESDTNGHLDDKSQLDGYHRYDQEEIYPPFDVEAAPAYKNTRPHKNSDNKNEKNEKEQQNCSERRPNSQRGASKNGAKCTFNYIPQ</sequence>
<keyword evidence="3" id="KW-1185">Reference proteome</keyword>
<feature type="region of interest" description="Disordered" evidence="1">
    <location>
        <begin position="176"/>
        <end position="240"/>
    </location>
</feature>